<comment type="catalytic activity">
    <reaction evidence="1">
        <text>[E2 ubiquitin-conjugating enzyme]-S-ubiquitinyl-L-cysteine + [acceptor protein]-L-lysine = [E2 ubiquitin-conjugating enzyme]-L-cysteine + [acceptor protein]-N(6)-ubiquitinyl-L-lysine.</text>
        <dbReference type="EC" id="2.3.2.31"/>
    </reaction>
</comment>
<feature type="domain" description="RING-type" evidence="12">
    <location>
        <begin position="878"/>
        <end position="932"/>
    </location>
</feature>
<dbReference type="STRING" id="1745343.A0A2J6PHC5"/>
<dbReference type="InterPro" id="IPR002035">
    <property type="entry name" value="VWF_A"/>
</dbReference>
<dbReference type="Gene3D" id="3.30.40.10">
    <property type="entry name" value="Zinc/RING finger domain, C3HC4 (zinc finger)"/>
    <property type="match status" value="1"/>
</dbReference>
<dbReference type="GO" id="GO:0004674">
    <property type="term" value="F:protein serine/threonine kinase activity"/>
    <property type="evidence" value="ECO:0007669"/>
    <property type="project" value="TreeGrafter"/>
</dbReference>
<dbReference type="InterPro" id="IPR054694">
    <property type="entry name" value="Parkin-like_IBR"/>
</dbReference>
<evidence type="ECO:0000256" key="7">
    <source>
        <dbReference type="ARBA" id="ARBA00022771"/>
    </source>
</evidence>
<reference evidence="15 16" key="1">
    <citation type="submission" date="2016-05" db="EMBL/GenBank/DDBJ databases">
        <title>A degradative enzymes factory behind the ericoid mycorrhizal symbiosis.</title>
        <authorList>
            <consortium name="DOE Joint Genome Institute"/>
            <person name="Martino E."/>
            <person name="Morin E."/>
            <person name="Grelet G."/>
            <person name="Kuo A."/>
            <person name="Kohler A."/>
            <person name="Daghino S."/>
            <person name="Barry K."/>
            <person name="Choi C."/>
            <person name="Cichocki N."/>
            <person name="Clum A."/>
            <person name="Copeland A."/>
            <person name="Hainaut M."/>
            <person name="Haridas S."/>
            <person name="Labutti K."/>
            <person name="Lindquist E."/>
            <person name="Lipzen A."/>
            <person name="Khouja H.-R."/>
            <person name="Murat C."/>
            <person name="Ohm R."/>
            <person name="Olson A."/>
            <person name="Spatafora J."/>
            <person name="Veneault-Fourrey C."/>
            <person name="Henrissat B."/>
            <person name="Grigoriev I."/>
            <person name="Martin F."/>
            <person name="Perotto S."/>
        </authorList>
    </citation>
    <scope>NUCLEOTIDE SEQUENCE [LARGE SCALE GENOMIC DNA]</scope>
    <source>
        <strain evidence="15 16">UAMH 7357</strain>
    </source>
</reference>
<dbReference type="OrthoDB" id="10009520at2759"/>
<dbReference type="InterPro" id="IPR044066">
    <property type="entry name" value="TRIAD_supradom"/>
</dbReference>
<evidence type="ECO:0000256" key="1">
    <source>
        <dbReference type="ARBA" id="ARBA00001798"/>
    </source>
</evidence>
<accession>A0A2J6PHC5</accession>
<dbReference type="PROSITE" id="PS50089">
    <property type="entry name" value="ZF_RING_2"/>
    <property type="match status" value="1"/>
</dbReference>
<proteinExistence type="predicted"/>
<dbReference type="Gene3D" id="3.40.50.410">
    <property type="entry name" value="von Willebrand factor, type A domain"/>
    <property type="match status" value="1"/>
</dbReference>
<dbReference type="PANTHER" id="PTHR47763:SF1">
    <property type="entry name" value="DUF659 DOMAIN-CONTAINING PROTEIN"/>
    <property type="match status" value="1"/>
</dbReference>
<dbReference type="InterPro" id="IPR052969">
    <property type="entry name" value="Thr-specific_kinase-like"/>
</dbReference>
<evidence type="ECO:0000256" key="4">
    <source>
        <dbReference type="ARBA" id="ARBA00022679"/>
    </source>
</evidence>
<evidence type="ECO:0000256" key="10">
    <source>
        <dbReference type="PROSITE-ProRule" id="PRU00175"/>
    </source>
</evidence>
<dbReference type="PANTHER" id="PTHR47763">
    <property type="entry name" value="ALPHA-PROTEIN KINASE VWKA"/>
    <property type="match status" value="1"/>
</dbReference>
<evidence type="ECO:0000256" key="3">
    <source>
        <dbReference type="ARBA" id="ARBA00012251"/>
    </source>
</evidence>
<evidence type="ECO:0000259" key="14">
    <source>
        <dbReference type="PROSITE" id="PS51873"/>
    </source>
</evidence>
<keyword evidence="6" id="KW-0677">Repeat</keyword>
<keyword evidence="5" id="KW-0479">Metal-binding</keyword>
<sequence length="1080" mass="120739">MESKPDVYDLLILVDATYSMSSYLRSLQTSLPQIIEISTLTDCFSRIGLLAYRDYCDKDLLEWSGWLSPSMPQDQQVDLIKLAKNLQPMGGGDGPEATKTGLARAYELMRADAKTIILLYTDAPPHTSFNGALYDSCSNLGPEQKALAKEDSYGGFGPHFADWVSASKWLSKRAGEKKAQVFSILERDMPFASAGYYNYLSTMTGGAALYLTDSKPSSISKVTVEVLLAWMGAEKAGASASANTELPAYLTRYISIERIKNLLNERDPDAEPYFLATNSRSKAGGERIAKVRATAELLKKHMPLKETPIQDFAKRYFVDEQYKKTAIEHLKRIISENVATISLNPVFGSLWRAVCNDRENPARDEVITAFGYQVDCIQNAEEKARMKVWLEESYDYTAEVTEAIESVPLSQRFPCVCLDPTLTFTHETDEDEDEEDKPITSFQRDELLEISRSCDYRILRRLGRVLTRLTYINSAEDMPAHIAAASETETPRIPMALASKEFKRRFWKILLHIVVPGTMLGARPAALLAALSIRLGVKPLQEVADQEMLLWRDRWNNFEIPETWNTSCLSLLLAADAAYRKRQAEQSDTVANSNKQEQALLKASDRALFDCLVSYKLLEMNLETSLTARLGWTPEKTSVPMGPTAVCRSCEFPRSVTIMGPNGKCGLCIGDEEVAADKNASAEERKAAKDGITARVTKEDDPNTPLAWVECNIKTCRAQYVVYRPEALNVKPKCYYCRFNSETSAPFVECTECLNRIIYSESYRPKDMDDFKCYACTEGRKTIVDIETTAAKISEENNTSWLLRNEDKKIPLPFNKRSLFYTISQAGVEHFVNKVEVFPASEQKLLLTLNGKLVRNAPDVVEQLRSWISRRKTESGTCSLCFSSIRKSDLLLACGRKGCAQRICKGCLKAWYGLNAPGRIINTAALSCPFCRRDPTAKTLAKYGMGIHAVGDLANAVRDKGQWISAWCRRCGHAKRYIERVCAAGAPVELKDWACDDCKDSTGQKIKKCPGCATMTEKISGCDHITCTVPGCGAHWCFFCGEQFEEGAIYGHMSTEHGGYYNGVEDEENEGEDEDVDGYD</sequence>
<dbReference type="PROSITE" id="PS50234">
    <property type="entry name" value="VWFA"/>
    <property type="match status" value="1"/>
</dbReference>
<dbReference type="InterPro" id="IPR001841">
    <property type="entry name" value="Znf_RING"/>
</dbReference>
<feature type="domain" description="RING-type" evidence="14">
    <location>
        <begin position="874"/>
        <end position="1061"/>
    </location>
</feature>
<keyword evidence="7 10" id="KW-0863">Zinc-finger</keyword>
<gene>
    <name evidence="15" type="ORF">NA56DRAFT_665552</name>
</gene>
<dbReference type="EC" id="2.3.2.31" evidence="3"/>
<dbReference type="Pfam" id="PF22605">
    <property type="entry name" value="IBR_2"/>
    <property type="match status" value="1"/>
</dbReference>
<evidence type="ECO:0000256" key="8">
    <source>
        <dbReference type="ARBA" id="ARBA00022786"/>
    </source>
</evidence>
<dbReference type="Gene3D" id="1.20.120.1750">
    <property type="match status" value="1"/>
</dbReference>
<dbReference type="SUPFAM" id="SSF53300">
    <property type="entry name" value="vWA-like"/>
    <property type="match status" value="1"/>
</dbReference>
<dbReference type="Proteomes" id="UP000235672">
    <property type="component" value="Unassembled WGS sequence"/>
</dbReference>
<dbReference type="GO" id="GO:0008270">
    <property type="term" value="F:zinc ion binding"/>
    <property type="evidence" value="ECO:0007669"/>
    <property type="project" value="UniProtKB-KW"/>
</dbReference>
<organism evidence="15 16">
    <name type="scientific">Hyaloscypha hepaticicola</name>
    <dbReference type="NCBI Taxonomy" id="2082293"/>
    <lineage>
        <taxon>Eukaryota</taxon>
        <taxon>Fungi</taxon>
        <taxon>Dikarya</taxon>
        <taxon>Ascomycota</taxon>
        <taxon>Pezizomycotina</taxon>
        <taxon>Leotiomycetes</taxon>
        <taxon>Helotiales</taxon>
        <taxon>Hyaloscyphaceae</taxon>
        <taxon>Hyaloscypha</taxon>
    </lineage>
</organism>
<protein>
    <recommendedName>
        <fullName evidence="3">RBR-type E3 ubiquitin transferase</fullName>
        <ecNumber evidence="3">2.3.2.31</ecNumber>
    </recommendedName>
</protein>
<dbReference type="SUPFAM" id="SSF57850">
    <property type="entry name" value="RING/U-box"/>
    <property type="match status" value="2"/>
</dbReference>
<keyword evidence="16" id="KW-1185">Reference proteome</keyword>
<dbReference type="EMBL" id="KZ613531">
    <property type="protein sequence ID" value="PMD13445.1"/>
    <property type="molecule type" value="Genomic_DNA"/>
</dbReference>
<evidence type="ECO:0000256" key="6">
    <source>
        <dbReference type="ARBA" id="ARBA00022737"/>
    </source>
</evidence>
<dbReference type="GO" id="GO:0061630">
    <property type="term" value="F:ubiquitin protein ligase activity"/>
    <property type="evidence" value="ECO:0007669"/>
    <property type="project" value="UniProtKB-EC"/>
</dbReference>
<evidence type="ECO:0000256" key="9">
    <source>
        <dbReference type="ARBA" id="ARBA00022833"/>
    </source>
</evidence>
<comment type="pathway">
    <text evidence="2">Protein modification; protein ubiquitination.</text>
</comment>
<evidence type="ECO:0000256" key="2">
    <source>
        <dbReference type="ARBA" id="ARBA00004906"/>
    </source>
</evidence>
<dbReference type="InterPro" id="IPR013083">
    <property type="entry name" value="Znf_RING/FYVE/PHD"/>
</dbReference>
<evidence type="ECO:0000313" key="15">
    <source>
        <dbReference type="EMBL" id="PMD13445.1"/>
    </source>
</evidence>
<keyword evidence="4" id="KW-0808">Transferase</keyword>
<keyword evidence="8" id="KW-0833">Ubl conjugation pathway</keyword>
<evidence type="ECO:0000256" key="5">
    <source>
        <dbReference type="ARBA" id="ARBA00022723"/>
    </source>
</evidence>
<dbReference type="GO" id="GO:0005737">
    <property type="term" value="C:cytoplasm"/>
    <property type="evidence" value="ECO:0007669"/>
    <property type="project" value="TreeGrafter"/>
</dbReference>
<dbReference type="InterPro" id="IPR036465">
    <property type="entry name" value="vWFA_dom_sf"/>
</dbReference>
<feature type="compositionally biased region" description="Acidic residues" evidence="11">
    <location>
        <begin position="1064"/>
        <end position="1080"/>
    </location>
</feature>
<name>A0A2J6PHC5_9HELO</name>
<evidence type="ECO:0000313" key="16">
    <source>
        <dbReference type="Proteomes" id="UP000235672"/>
    </source>
</evidence>
<evidence type="ECO:0000259" key="12">
    <source>
        <dbReference type="PROSITE" id="PS50089"/>
    </source>
</evidence>
<evidence type="ECO:0000256" key="11">
    <source>
        <dbReference type="SAM" id="MobiDB-lite"/>
    </source>
</evidence>
<feature type="region of interest" description="Disordered" evidence="11">
    <location>
        <begin position="1061"/>
        <end position="1080"/>
    </location>
</feature>
<dbReference type="AlphaFoldDB" id="A0A2J6PHC5"/>
<keyword evidence="9" id="KW-0862">Zinc</keyword>
<evidence type="ECO:0000259" key="13">
    <source>
        <dbReference type="PROSITE" id="PS50234"/>
    </source>
</evidence>
<feature type="domain" description="VWFA" evidence="13">
    <location>
        <begin position="9"/>
        <end position="200"/>
    </location>
</feature>
<dbReference type="PROSITE" id="PS51873">
    <property type="entry name" value="TRIAD"/>
    <property type="match status" value="1"/>
</dbReference>
<dbReference type="CDD" id="cd00198">
    <property type="entry name" value="vWFA"/>
    <property type="match status" value="1"/>
</dbReference>